<evidence type="ECO:0000256" key="1">
    <source>
        <dbReference type="SAM" id="Phobius"/>
    </source>
</evidence>
<keyword evidence="1" id="KW-0812">Transmembrane</keyword>
<sequence>MHSAFCTTKAAEMRNCHEILSTTHSSSEGYLIYSQKLLKVDKFLLFPTVIDPINKVLNLPSQLIIFTTTTFFYFLVLYLVFQSRFYFSIGWGQGCIYLNLLRSYFNRICTRLPLFFKSS</sequence>
<reference evidence="2" key="2">
    <citation type="submission" date="2020-07" db="EMBL/GenBank/DDBJ databases">
        <authorList>
            <person name="Vera ALvarez R."/>
            <person name="Arias-Moreno D.M."/>
            <person name="Jimenez-Jacinto V."/>
            <person name="Jimenez-Bremont J.F."/>
            <person name="Swaminathan K."/>
            <person name="Moose S.P."/>
            <person name="Guerrero-Gonzalez M.L."/>
            <person name="Marino-Ramirez L."/>
            <person name="Landsman D."/>
            <person name="Rodriguez-Kessler M."/>
            <person name="Delgado-Sanchez P."/>
        </authorList>
    </citation>
    <scope>NUCLEOTIDE SEQUENCE</scope>
    <source>
        <tissue evidence="2">Cladode</tissue>
    </source>
</reference>
<keyword evidence="1" id="KW-1133">Transmembrane helix</keyword>
<accession>A0A7C8YJB8</accession>
<keyword evidence="1" id="KW-0472">Membrane</keyword>
<evidence type="ECO:0000313" key="2">
    <source>
        <dbReference type="EMBL" id="MBA4619595.1"/>
    </source>
</evidence>
<protein>
    <submittedName>
        <fullName evidence="2">Uncharacterized protein</fullName>
    </submittedName>
</protein>
<name>A0A7C8YJB8_OPUST</name>
<proteinExistence type="predicted"/>
<feature type="transmembrane region" description="Helical" evidence="1">
    <location>
        <begin position="63"/>
        <end position="81"/>
    </location>
</feature>
<dbReference type="EMBL" id="GISG01026107">
    <property type="protein sequence ID" value="MBA4619595.1"/>
    <property type="molecule type" value="Transcribed_RNA"/>
</dbReference>
<reference evidence="2" key="1">
    <citation type="journal article" date="2013" name="J. Plant Res.">
        <title>Effect of fungi and light on seed germination of three Opuntia species from semiarid lands of central Mexico.</title>
        <authorList>
            <person name="Delgado-Sanchez P."/>
            <person name="Jimenez-Bremont J.F."/>
            <person name="Guerrero-Gonzalez Mde L."/>
            <person name="Flores J."/>
        </authorList>
    </citation>
    <scope>NUCLEOTIDE SEQUENCE</scope>
    <source>
        <tissue evidence="2">Cladode</tissue>
    </source>
</reference>
<organism evidence="2">
    <name type="scientific">Opuntia streptacantha</name>
    <name type="common">Prickly pear cactus</name>
    <name type="synonym">Opuntia cardona</name>
    <dbReference type="NCBI Taxonomy" id="393608"/>
    <lineage>
        <taxon>Eukaryota</taxon>
        <taxon>Viridiplantae</taxon>
        <taxon>Streptophyta</taxon>
        <taxon>Embryophyta</taxon>
        <taxon>Tracheophyta</taxon>
        <taxon>Spermatophyta</taxon>
        <taxon>Magnoliopsida</taxon>
        <taxon>eudicotyledons</taxon>
        <taxon>Gunneridae</taxon>
        <taxon>Pentapetalae</taxon>
        <taxon>Caryophyllales</taxon>
        <taxon>Cactineae</taxon>
        <taxon>Cactaceae</taxon>
        <taxon>Opuntioideae</taxon>
        <taxon>Opuntia</taxon>
    </lineage>
</organism>
<dbReference type="AlphaFoldDB" id="A0A7C8YJB8"/>